<feature type="compositionally biased region" description="Basic and acidic residues" evidence="1">
    <location>
        <begin position="21"/>
        <end position="33"/>
    </location>
</feature>
<dbReference type="AlphaFoldDB" id="A0A0R3E1E9"/>
<accession>A0A0R3E1E9</accession>
<evidence type="ECO:0000313" key="3">
    <source>
        <dbReference type="EMBL" id="KRQ14254.1"/>
    </source>
</evidence>
<comment type="caution">
    <text evidence="3">The sequence shown here is derived from an EMBL/GenBank/DDBJ whole genome shotgun (WGS) entry which is preliminary data.</text>
</comment>
<feature type="region of interest" description="Disordered" evidence="1">
    <location>
        <begin position="1"/>
        <end position="57"/>
    </location>
</feature>
<feature type="transmembrane region" description="Helical" evidence="2">
    <location>
        <begin position="80"/>
        <end position="100"/>
    </location>
</feature>
<keyword evidence="2" id="KW-1133">Transmembrane helix</keyword>
<feature type="compositionally biased region" description="Basic residues" evidence="1">
    <location>
        <begin position="34"/>
        <end position="48"/>
    </location>
</feature>
<evidence type="ECO:0000313" key="4">
    <source>
        <dbReference type="Proteomes" id="UP000051936"/>
    </source>
</evidence>
<proteinExistence type="predicted"/>
<gene>
    <name evidence="3" type="ORF">AOQ71_13325</name>
</gene>
<feature type="transmembrane region" description="Helical" evidence="2">
    <location>
        <begin position="144"/>
        <end position="166"/>
    </location>
</feature>
<feature type="transmembrane region" description="Helical" evidence="2">
    <location>
        <begin position="263"/>
        <end position="284"/>
    </location>
</feature>
<dbReference type="RefSeq" id="WP_057747048.1">
    <property type="nucleotide sequence ID" value="NZ_LJYG01000049.1"/>
</dbReference>
<evidence type="ECO:0000256" key="2">
    <source>
        <dbReference type="SAM" id="Phobius"/>
    </source>
</evidence>
<evidence type="ECO:0000256" key="1">
    <source>
        <dbReference type="SAM" id="MobiDB-lite"/>
    </source>
</evidence>
<organism evidence="3 4">
    <name type="scientific">Bradyrhizobium manausense</name>
    <dbReference type="NCBI Taxonomy" id="989370"/>
    <lineage>
        <taxon>Bacteria</taxon>
        <taxon>Pseudomonadati</taxon>
        <taxon>Pseudomonadota</taxon>
        <taxon>Alphaproteobacteria</taxon>
        <taxon>Hyphomicrobiales</taxon>
        <taxon>Nitrobacteraceae</taxon>
        <taxon>Bradyrhizobium</taxon>
    </lineage>
</organism>
<feature type="transmembrane region" description="Helical" evidence="2">
    <location>
        <begin position="112"/>
        <end position="137"/>
    </location>
</feature>
<dbReference type="Proteomes" id="UP000051936">
    <property type="component" value="Unassembled WGS sequence"/>
</dbReference>
<sequence length="298" mass="31398">MMQPKDTEFLAGGPVVPLRPEASKPKTAAERAKAYRARRKASSKRSRRQGTGGLTTAPVAPVASAAETAMPVRAPSITSTVLTVAALCLAAVSIAMNGLFARSLGSSDVAGWLLLAIGVAADIVALVMPSCAADLWLRRQRGAAAIGWGAWQLAFAFVVAASVGFASSNVNDVMLERASRVTPAVTAAQAALTDAMSARDRECKGGVGRFCREREAAVDEQRRAVDAAVRAVSKAADPQAEMAIQLVGWVTRGMLRPSIDDFVMFRLFLLTLLPQIGGILLMVARRANTRGHPQSCAK</sequence>
<keyword evidence="2" id="KW-0472">Membrane</keyword>
<dbReference type="EMBL" id="LJYG01000049">
    <property type="protein sequence ID" value="KRQ14254.1"/>
    <property type="molecule type" value="Genomic_DNA"/>
</dbReference>
<name>A0A0R3E1E9_9BRAD</name>
<protein>
    <submittedName>
        <fullName evidence="3">Uncharacterized protein</fullName>
    </submittedName>
</protein>
<reference evidence="3 4" key="1">
    <citation type="submission" date="2015-09" db="EMBL/GenBank/DDBJ databases">
        <title>Draft Genome Sequence of Bradyrhizobium manausense Strain BR 3351T, a Novel Symbiotic Nitrogen-Fixing Alphaproteobacterium Isolated from Brazilian Amazon Rain Forest.</title>
        <authorList>
            <person name="De Araujo J.L."/>
            <person name="Zilli J.E."/>
        </authorList>
    </citation>
    <scope>NUCLEOTIDE SEQUENCE [LARGE SCALE GENOMIC DNA]</scope>
    <source>
        <strain evidence="3 4">BR3351</strain>
    </source>
</reference>
<keyword evidence="2" id="KW-0812">Transmembrane</keyword>
<dbReference type="OrthoDB" id="8218077at2"/>
<keyword evidence="4" id="KW-1185">Reference proteome</keyword>